<reference evidence="1" key="1">
    <citation type="journal article" date="2020" name="Nature">
        <title>Giant virus diversity and host interactions through global metagenomics.</title>
        <authorList>
            <person name="Schulz F."/>
            <person name="Roux S."/>
            <person name="Paez-Espino D."/>
            <person name="Jungbluth S."/>
            <person name="Walsh D.A."/>
            <person name="Denef V.J."/>
            <person name="McMahon K.D."/>
            <person name="Konstantinidis K.T."/>
            <person name="Eloe-Fadrosh E.A."/>
            <person name="Kyrpides N.C."/>
            <person name="Woyke T."/>
        </authorList>
    </citation>
    <scope>NUCLEOTIDE SEQUENCE</scope>
    <source>
        <strain evidence="1">GVMAG-S-1101169-75</strain>
    </source>
</reference>
<protein>
    <submittedName>
        <fullName evidence="1">Uncharacterized protein</fullName>
    </submittedName>
</protein>
<sequence>MRICHTRNGHFRIKTPILIPPFPKIKIMVGTNPTTWLRVVMAVGPIGDGTQTSYVYSYYSFDPTTGLPALLLSILRRPPSPPPAHRICTLTSPRILQT</sequence>
<organism evidence="1">
    <name type="scientific">viral metagenome</name>
    <dbReference type="NCBI Taxonomy" id="1070528"/>
    <lineage>
        <taxon>unclassified sequences</taxon>
        <taxon>metagenomes</taxon>
        <taxon>organismal metagenomes</taxon>
    </lineage>
</organism>
<evidence type="ECO:0000313" key="1">
    <source>
        <dbReference type="EMBL" id="QHU12059.1"/>
    </source>
</evidence>
<dbReference type="AlphaFoldDB" id="A0A6C0K2V8"/>
<name>A0A6C0K2V8_9ZZZZ</name>
<dbReference type="EMBL" id="MN740796">
    <property type="protein sequence ID" value="QHU12059.1"/>
    <property type="molecule type" value="Genomic_DNA"/>
</dbReference>
<proteinExistence type="predicted"/>
<accession>A0A6C0K2V8</accession>